<evidence type="ECO:0000256" key="4">
    <source>
        <dbReference type="SAM" id="Coils"/>
    </source>
</evidence>
<dbReference type="InterPro" id="IPR044450">
    <property type="entry name" value="AtDRB-like_DSRM_1"/>
</dbReference>
<name>A0AAV7EK35_ARIFI</name>
<gene>
    <name evidence="7" type="ORF">H6P81_014369</name>
</gene>
<feature type="region of interest" description="Disordered" evidence="5">
    <location>
        <begin position="86"/>
        <end position="109"/>
    </location>
</feature>
<dbReference type="Proteomes" id="UP000825729">
    <property type="component" value="Unassembled WGS sequence"/>
</dbReference>
<dbReference type="SMART" id="SM00358">
    <property type="entry name" value="DSRM"/>
    <property type="match status" value="1"/>
</dbReference>
<evidence type="ECO:0000256" key="5">
    <source>
        <dbReference type="SAM" id="MobiDB-lite"/>
    </source>
</evidence>
<dbReference type="PROSITE" id="PS50137">
    <property type="entry name" value="DS_RBD"/>
    <property type="match status" value="1"/>
</dbReference>
<keyword evidence="8" id="KW-1185">Reference proteome</keyword>
<dbReference type="SUPFAM" id="SSF54768">
    <property type="entry name" value="dsRNA-binding domain-like"/>
    <property type="match status" value="1"/>
</dbReference>
<sequence length="504" mass="56698">MYKNQLQELAQRSNFDLPSYSCIKEGPAHMPRFKAFVNFNGEIFASPQYCTTLRQAEQSAAEVALISLYNRGPSLSLAARPLMPPLSNMKKISSPEPSTPNHSHRNDLSIVPRGDLQDETFHQVDSLIGQSQKLQDDLKKLGLKIKNREDNLRLLKTQTNNFDESIIDMQVRLGNYHSSNAPNNENLDDAQSERQTIEQILKHEKTAAGIVCQLKIRHGSVLQAPLMENVLGIVAMLGKVSDDNLSRVFSEYLGLEIMMAVVCKTRDGVKALEVYDKEGQIDKISGLYSLGASTGKQLDGRYFVICLEDLRPYVGQFLADDPQRKLALLNPRLPNGESPPGFLGFAVNMIHVDNAHLSYVTTTGHGLRETLFYNIFSRLQVYKSRVEMQNAIPFITDGAVSLDGRIIKGPGAFLLGSRKDVDVRFPVCSGKSSLPADIIETEEQLRLMIWEKERIFEDIQREQSLLEHAKNAFKLKKKEFLEFISRDPPTSPYMAQNQGHTAFR</sequence>
<evidence type="ECO:0000256" key="3">
    <source>
        <dbReference type="PROSITE-ProRule" id="PRU00266"/>
    </source>
</evidence>
<dbReference type="AlphaFoldDB" id="A0AAV7EK35"/>
<accession>A0AAV7EK35</accession>
<dbReference type="CDD" id="cd19907">
    <property type="entry name" value="DSRM_AtDRB-like_rpt1"/>
    <property type="match status" value="1"/>
</dbReference>
<keyword evidence="4" id="KW-0175">Coiled coil</keyword>
<evidence type="ECO:0000256" key="2">
    <source>
        <dbReference type="ARBA" id="ARBA00022884"/>
    </source>
</evidence>
<feature type="domain" description="DRBM" evidence="6">
    <location>
        <begin position="1"/>
        <end position="70"/>
    </location>
</feature>
<evidence type="ECO:0000259" key="6">
    <source>
        <dbReference type="PROSITE" id="PS50137"/>
    </source>
</evidence>
<comment type="caution">
    <text evidence="7">The sequence shown here is derived from an EMBL/GenBank/DDBJ whole genome shotgun (WGS) entry which is preliminary data.</text>
</comment>
<dbReference type="PANTHER" id="PTHR33566:SF6">
    <property type="entry name" value="PROTEIN DEFECTIVE IN MERISTEM SILENCING 3"/>
    <property type="match status" value="1"/>
</dbReference>
<proteinExistence type="predicted"/>
<dbReference type="FunFam" id="3.30.160.20:FF:000036">
    <property type="entry name" value="Double-stranded RNA-binding protein 2"/>
    <property type="match status" value="1"/>
</dbReference>
<dbReference type="EMBL" id="JAINDJ010000005">
    <property type="protein sequence ID" value="KAG9448241.1"/>
    <property type="molecule type" value="Genomic_DNA"/>
</dbReference>
<evidence type="ECO:0000256" key="1">
    <source>
        <dbReference type="ARBA" id="ARBA00022737"/>
    </source>
</evidence>
<feature type="coiled-coil region" evidence="4">
    <location>
        <begin position="131"/>
        <end position="158"/>
    </location>
</feature>
<protein>
    <recommendedName>
        <fullName evidence="6">DRBM domain-containing protein</fullName>
    </recommendedName>
</protein>
<dbReference type="PANTHER" id="PTHR33566">
    <property type="entry name" value="EN/SPM-LIKE TRANSPOSON-RELATED"/>
    <property type="match status" value="1"/>
</dbReference>
<dbReference type="Gene3D" id="3.30.160.20">
    <property type="match status" value="1"/>
</dbReference>
<dbReference type="GO" id="GO:0003725">
    <property type="term" value="F:double-stranded RNA binding"/>
    <property type="evidence" value="ECO:0007669"/>
    <property type="project" value="InterPro"/>
</dbReference>
<evidence type="ECO:0000313" key="8">
    <source>
        <dbReference type="Proteomes" id="UP000825729"/>
    </source>
</evidence>
<organism evidence="7 8">
    <name type="scientific">Aristolochia fimbriata</name>
    <name type="common">White veined hardy Dutchman's pipe vine</name>
    <dbReference type="NCBI Taxonomy" id="158543"/>
    <lineage>
        <taxon>Eukaryota</taxon>
        <taxon>Viridiplantae</taxon>
        <taxon>Streptophyta</taxon>
        <taxon>Embryophyta</taxon>
        <taxon>Tracheophyta</taxon>
        <taxon>Spermatophyta</taxon>
        <taxon>Magnoliopsida</taxon>
        <taxon>Magnoliidae</taxon>
        <taxon>Piperales</taxon>
        <taxon>Aristolochiaceae</taxon>
        <taxon>Aristolochia</taxon>
    </lineage>
</organism>
<evidence type="ECO:0000313" key="7">
    <source>
        <dbReference type="EMBL" id="KAG9448241.1"/>
    </source>
</evidence>
<reference evidence="7 8" key="1">
    <citation type="submission" date="2021-07" db="EMBL/GenBank/DDBJ databases">
        <title>The Aristolochia fimbriata genome: insights into angiosperm evolution, floral development and chemical biosynthesis.</title>
        <authorList>
            <person name="Jiao Y."/>
        </authorList>
    </citation>
    <scope>NUCLEOTIDE SEQUENCE [LARGE SCALE GENOMIC DNA]</scope>
    <source>
        <strain evidence="7">IBCAS-2021</strain>
        <tissue evidence="7">Leaf</tissue>
    </source>
</reference>
<keyword evidence="1" id="KW-0677">Repeat</keyword>
<dbReference type="Pfam" id="PF00035">
    <property type="entry name" value="dsrm"/>
    <property type="match status" value="1"/>
</dbReference>
<dbReference type="InterPro" id="IPR014720">
    <property type="entry name" value="dsRBD_dom"/>
</dbReference>
<keyword evidence="2 3" id="KW-0694">RNA-binding</keyword>